<dbReference type="Proteomes" id="UP000001817">
    <property type="component" value="Chromosome 1"/>
</dbReference>
<dbReference type="STRING" id="266265.Bxe_A0216"/>
<feature type="region of interest" description="Disordered" evidence="1">
    <location>
        <begin position="160"/>
        <end position="179"/>
    </location>
</feature>
<dbReference type="KEGG" id="bxe:Bxe_A0216"/>
<evidence type="ECO:0000256" key="2">
    <source>
        <dbReference type="SAM" id="Phobius"/>
    </source>
</evidence>
<gene>
    <name evidence="3" type="ORF">Bxe_A0216</name>
</gene>
<dbReference type="eggNOG" id="ENOG5032PF5">
    <property type="taxonomic scope" value="Bacteria"/>
</dbReference>
<organism evidence="3 4">
    <name type="scientific">Paraburkholderia xenovorans (strain LB400)</name>
    <dbReference type="NCBI Taxonomy" id="266265"/>
    <lineage>
        <taxon>Bacteria</taxon>
        <taxon>Pseudomonadati</taxon>
        <taxon>Pseudomonadota</taxon>
        <taxon>Betaproteobacteria</taxon>
        <taxon>Burkholderiales</taxon>
        <taxon>Burkholderiaceae</taxon>
        <taxon>Paraburkholderia</taxon>
    </lineage>
</organism>
<name>Q13T74_PARXL</name>
<keyword evidence="2" id="KW-0472">Membrane</keyword>
<dbReference type="EMBL" id="CP000270">
    <property type="protein sequence ID" value="ABE32715.1"/>
    <property type="molecule type" value="Genomic_DNA"/>
</dbReference>
<protein>
    <submittedName>
        <fullName evidence="3">Uncharacterized protein</fullName>
    </submittedName>
</protein>
<sequence length="179" mass="19975">MRCGNFNWSNEINRKFLQYERKCHIVIFALQMSPVVAAFLLVKARSARRATVQSDAPANSEVADRGRTAVEIIVETYVPHGEASSAELRVRPLPGQGLDPRLNVACSRSMRKQYPIGSLLRLTVKITYREGTPYLHASNASPVERVSIDEAKRFISVMFGPRPTETSSDEHNNDGTSDL</sequence>
<evidence type="ECO:0000313" key="4">
    <source>
        <dbReference type="Proteomes" id="UP000001817"/>
    </source>
</evidence>
<keyword evidence="2" id="KW-1133">Transmembrane helix</keyword>
<evidence type="ECO:0000313" key="3">
    <source>
        <dbReference type="EMBL" id="ABE32715.1"/>
    </source>
</evidence>
<feature type="transmembrane region" description="Helical" evidence="2">
    <location>
        <begin position="24"/>
        <end position="42"/>
    </location>
</feature>
<evidence type="ECO:0000256" key="1">
    <source>
        <dbReference type="SAM" id="MobiDB-lite"/>
    </source>
</evidence>
<keyword evidence="2" id="KW-0812">Transmembrane</keyword>
<keyword evidence="4" id="KW-1185">Reference proteome</keyword>
<proteinExistence type="predicted"/>
<reference evidence="3 4" key="1">
    <citation type="journal article" date="2006" name="Proc. Natl. Acad. Sci. U.S.A.">
        <title>Burkholderia xenovorans LB400 harbors a multi-replicon, 9.73-Mbp genome shaped for versatility.</title>
        <authorList>
            <person name="Chain P.S."/>
            <person name="Denef V.J."/>
            <person name="Konstantinidis K.T."/>
            <person name="Vergez L.M."/>
            <person name="Agullo L."/>
            <person name="Reyes V.L."/>
            <person name="Hauser L."/>
            <person name="Cordova M."/>
            <person name="Gomez L."/>
            <person name="Gonzalez M."/>
            <person name="Land M."/>
            <person name="Lao V."/>
            <person name="Larimer F."/>
            <person name="LiPuma J.J."/>
            <person name="Mahenthiralingam E."/>
            <person name="Malfatti S.A."/>
            <person name="Marx C.J."/>
            <person name="Parnell J.J."/>
            <person name="Ramette A."/>
            <person name="Richardson P."/>
            <person name="Seeger M."/>
            <person name="Smith D."/>
            <person name="Spilker T."/>
            <person name="Sul W.J."/>
            <person name="Tsoi T.V."/>
            <person name="Ulrich L.E."/>
            <person name="Zhulin I.B."/>
            <person name="Tiedje J.M."/>
        </authorList>
    </citation>
    <scope>NUCLEOTIDE SEQUENCE [LARGE SCALE GENOMIC DNA]</scope>
    <source>
        <strain evidence="3 4">LB400</strain>
    </source>
</reference>
<accession>Q13T74</accession>
<dbReference type="AlphaFoldDB" id="Q13T74"/>